<dbReference type="InterPro" id="IPR050304">
    <property type="entry name" value="MT-severing_AAA_ATPase"/>
</dbReference>
<sequence>MAGKEKAWCGNGRAKMEGDVCWRKQVDQNLKRLHSLLFGSDLALHEGDFSSAQVLGLSLIGFLDSHSHSDVDEAFIRPIRSQVYSKIHQARRSLIPDSDRQAFEQAGRVPGRVFGMRGDIDIEKIKQSKYFRALLQQSKGGAANELVDQLGRQDQLSFKASKVLTQSKLISLYGNDKSSYKSSMHSKSNSSEDCVIVEKAHSYHSHPKGQGASAFLKVEEEERAHGNGLGTKRGHMEISSPGNDIAKSPSSNEETQNDGFGKGFVTARAKLEMDARQRRGSAGSPSASVSPQSDNNFTSRGYGAKSYGFPRRGIRGNFVPPIRSNGGNASNMTSQIAGKGDDALDDSTKRCLEMLYGPDGEVPEKLRNLEPRLIEHVSNEIMDRDPNVRWDDIAGLEHAKKCVTEMVIWPLLRPDIFKGCRSPGRGLLLFGPPGTGKTMIGKAIAGEAKATFFYISASSLTSKWVCIFQLV</sequence>
<protein>
    <submittedName>
        <fullName evidence="5">ATPase family AAA domain-containing protein FIGL1</fullName>
    </submittedName>
</protein>
<evidence type="ECO:0000256" key="2">
    <source>
        <dbReference type="SAM" id="MobiDB-lite"/>
    </source>
</evidence>
<comment type="caution">
    <text evidence="5">The sequence shown here is derived from an EMBL/GenBank/DDBJ whole genome shotgun (WGS) entry which is preliminary data.</text>
</comment>
<evidence type="ECO:0000313" key="5">
    <source>
        <dbReference type="EMBL" id="RVW45012.1"/>
    </source>
</evidence>
<evidence type="ECO:0000256" key="1">
    <source>
        <dbReference type="ARBA" id="ARBA00006914"/>
    </source>
</evidence>
<evidence type="ECO:0000259" key="3">
    <source>
        <dbReference type="Pfam" id="PF00004"/>
    </source>
</evidence>
<evidence type="ECO:0000259" key="4">
    <source>
        <dbReference type="Pfam" id="PF24347"/>
    </source>
</evidence>
<dbReference type="PANTHER" id="PTHR23074:SF17">
    <property type="entry name" value="FIDGETIN-LIKE PROTEIN 1"/>
    <property type="match status" value="1"/>
</dbReference>
<feature type="region of interest" description="Disordered" evidence="2">
    <location>
        <begin position="225"/>
        <end position="261"/>
    </location>
</feature>
<dbReference type="GO" id="GO:0005524">
    <property type="term" value="F:ATP binding"/>
    <property type="evidence" value="ECO:0007669"/>
    <property type="project" value="InterPro"/>
</dbReference>
<dbReference type="EMBL" id="QGNW01001336">
    <property type="protein sequence ID" value="RVW45012.1"/>
    <property type="molecule type" value="Genomic_DNA"/>
</dbReference>
<dbReference type="Pfam" id="PF00004">
    <property type="entry name" value="AAA"/>
    <property type="match status" value="1"/>
</dbReference>
<feature type="compositionally biased region" description="Polar residues" evidence="2">
    <location>
        <begin position="248"/>
        <end position="258"/>
    </location>
</feature>
<dbReference type="InterPro" id="IPR003959">
    <property type="entry name" value="ATPase_AAA_core"/>
</dbReference>
<feature type="compositionally biased region" description="Low complexity" evidence="2">
    <location>
        <begin position="280"/>
        <end position="293"/>
    </location>
</feature>
<feature type="domain" description="FIGL1 N-terminal" evidence="4">
    <location>
        <begin position="20"/>
        <end position="93"/>
    </location>
</feature>
<feature type="domain" description="ATPase AAA-type core" evidence="3">
    <location>
        <begin position="427"/>
        <end position="465"/>
    </location>
</feature>
<dbReference type="Proteomes" id="UP000288805">
    <property type="component" value="Unassembled WGS sequence"/>
</dbReference>
<reference evidence="5 6" key="1">
    <citation type="journal article" date="2018" name="PLoS Genet.">
        <title>Population sequencing reveals clonal diversity and ancestral inbreeding in the grapevine cultivar Chardonnay.</title>
        <authorList>
            <person name="Roach M.J."/>
            <person name="Johnson D.L."/>
            <person name="Bohlmann J."/>
            <person name="van Vuuren H.J."/>
            <person name="Jones S.J."/>
            <person name="Pretorius I.S."/>
            <person name="Schmidt S.A."/>
            <person name="Borneman A.R."/>
        </authorList>
    </citation>
    <scope>NUCLEOTIDE SEQUENCE [LARGE SCALE GENOMIC DNA]</scope>
    <source>
        <strain evidence="6">cv. Chardonnay</strain>
        <tissue evidence="5">Leaf</tissue>
    </source>
</reference>
<comment type="similarity">
    <text evidence="1">Belongs to the AAA ATPase family.</text>
</comment>
<dbReference type="InterPro" id="IPR056224">
    <property type="entry name" value="FIGL1_N"/>
</dbReference>
<dbReference type="GO" id="GO:0016887">
    <property type="term" value="F:ATP hydrolysis activity"/>
    <property type="evidence" value="ECO:0007669"/>
    <property type="project" value="InterPro"/>
</dbReference>
<accession>A0A438EBI0</accession>
<organism evidence="5 6">
    <name type="scientific">Vitis vinifera</name>
    <name type="common">Grape</name>
    <dbReference type="NCBI Taxonomy" id="29760"/>
    <lineage>
        <taxon>Eukaryota</taxon>
        <taxon>Viridiplantae</taxon>
        <taxon>Streptophyta</taxon>
        <taxon>Embryophyta</taxon>
        <taxon>Tracheophyta</taxon>
        <taxon>Spermatophyta</taxon>
        <taxon>Magnoliopsida</taxon>
        <taxon>eudicotyledons</taxon>
        <taxon>Gunneridae</taxon>
        <taxon>Pentapetalae</taxon>
        <taxon>rosids</taxon>
        <taxon>Vitales</taxon>
        <taxon>Vitaceae</taxon>
        <taxon>Viteae</taxon>
        <taxon>Vitis</taxon>
    </lineage>
</organism>
<dbReference type="InterPro" id="IPR027417">
    <property type="entry name" value="P-loop_NTPase"/>
</dbReference>
<gene>
    <name evidence="5" type="primary">FIGL1_2</name>
    <name evidence="5" type="ORF">CK203_067668</name>
</gene>
<evidence type="ECO:0000313" key="6">
    <source>
        <dbReference type="Proteomes" id="UP000288805"/>
    </source>
</evidence>
<dbReference type="Pfam" id="PF24347">
    <property type="entry name" value="FIGL1_N"/>
    <property type="match status" value="1"/>
</dbReference>
<dbReference type="PANTHER" id="PTHR23074">
    <property type="entry name" value="AAA DOMAIN-CONTAINING"/>
    <property type="match status" value="1"/>
</dbReference>
<dbReference type="Gene3D" id="3.40.50.300">
    <property type="entry name" value="P-loop containing nucleotide triphosphate hydrolases"/>
    <property type="match status" value="1"/>
</dbReference>
<feature type="region of interest" description="Disordered" evidence="2">
    <location>
        <begin position="274"/>
        <end position="302"/>
    </location>
</feature>
<name>A0A438EBI0_VITVI</name>
<proteinExistence type="inferred from homology"/>
<dbReference type="AlphaFoldDB" id="A0A438EBI0"/>
<dbReference type="SUPFAM" id="SSF52540">
    <property type="entry name" value="P-loop containing nucleoside triphosphate hydrolases"/>
    <property type="match status" value="1"/>
</dbReference>